<proteinExistence type="predicted"/>
<dbReference type="AlphaFoldDB" id="A0A328B3H8"/>
<dbReference type="RefSeq" id="WP_111457769.1">
    <property type="nucleotide sequence ID" value="NZ_QFYP01000001.1"/>
</dbReference>
<gene>
    <name evidence="1" type="ORF">DJ021_12005</name>
</gene>
<dbReference type="Proteomes" id="UP000249842">
    <property type="component" value="Unassembled WGS sequence"/>
</dbReference>
<name>A0A328B3H8_9CAUL</name>
<reference evidence="2" key="1">
    <citation type="submission" date="2018-05" db="EMBL/GenBank/DDBJ databases">
        <authorList>
            <person name="Li X."/>
        </authorList>
    </citation>
    <scope>NUCLEOTIDE SEQUENCE [LARGE SCALE GENOMIC DNA]</scope>
    <source>
        <strain evidence="2">HKS-05</strain>
    </source>
</reference>
<keyword evidence="2" id="KW-1185">Reference proteome</keyword>
<comment type="caution">
    <text evidence="1">The sequence shown here is derived from an EMBL/GenBank/DDBJ whole genome shotgun (WGS) entry which is preliminary data.</text>
</comment>
<evidence type="ECO:0000313" key="2">
    <source>
        <dbReference type="Proteomes" id="UP000249842"/>
    </source>
</evidence>
<accession>A0A328B3H8</accession>
<organism evidence="1 2">
    <name type="scientific">Phenylobacterium hankyongense</name>
    <dbReference type="NCBI Taxonomy" id="1813876"/>
    <lineage>
        <taxon>Bacteria</taxon>
        <taxon>Pseudomonadati</taxon>
        <taxon>Pseudomonadota</taxon>
        <taxon>Alphaproteobacteria</taxon>
        <taxon>Caulobacterales</taxon>
        <taxon>Caulobacteraceae</taxon>
        <taxon>Phenylobacterium</taxon>
    </lineage>
</organism>
<protein>
    <submittedName>
        <fullName evidence="1">Uncharacterized protein</fullName>
    </submittedName>
</protein>
<sequence length="63" mass="6756">MAAEKKWIAGATKKKGALHEALHVPKDEKIPAAKLHAAAKKGGKVGREARLAETLKGLNHKHD</sequence>
<evidence type="ECO:0000313" key="1">
    <source>
        <dbReference type="EMBL" id="RAK60476.1"/>
    </source>
</evidence>
<dbReference type="EMBL" id="QFYP01000001">
    <property type="protein sequence ID" value="RAK60476.1"/>
    <property type="molecule type" value="Genomic_DNA"/>
</dbReference>